<feature type="region of interest" description="Disordered" evidence="1">
    <location>
        <begin position="1"/>
        <end position="21"/>
    </location>
</feature>
<feature type="compositionally biased region" description="Polar residues" evidence="1">
    <location>
        <begin position="1"/>
        <end position="11"/>
    </location>
</feature>
<organism evidence="3">
    <name type="scientific">viral metagenome</name>
    <dbReference type="NCBI Taxonomy" id="1070528"/>
    <lineage>
        <taxon>unclassified sequences</taxon>
        <taxon>metagenomes</taxon>
        <taxon>organismal metagenomes</taxon>
    </lineage>
</organism>
<sequence length="76" mass="8700">MEQAQRNSLGSRQGLAALAKEHRGHPLLRSLEAYLESEQAKYHRDMVKTSDPVELYRMQGRLLQLQALDVAIKEPK</sequence>
<dbReference type="EMBL" id="MT143896">
    <property type="protein sequence ID" value="QJH92493.1"/>
    <property type="molecule type" value="Genomic_DNA"/>
</dbReference>
<reference evidence="3" key="1">
    <citation type="submission" date="2020-03" db="EMBL/GenBank/DDBJ databases">
        <title>The deep terrestrial virosphere.</title>
        <authorList>
            <person name="Holmfeldt K."/>
            <person name="Nilsson E."/>
            <person name="Simone D."/>
            <person name="Lopez-Fernandez M."/>
            <person name="Wu X."/>
            <person name="de Brujin I."/>
            <person name="Lundin D."/>
            <person name="Andersson A."/>
            <person name="Bertilsson S."/>
            <person name="Dopson M."/>
        </authorList>
    </citation>
    <scope>NUCLEOTIDE SEQUENCE</scope>
    <source>
        <strain evidence="2">MM171A00102</strain>
        <strain evidence="3">MM171B00096</strain>
    </source>
</reference>
<gene>
    <name evidence="2" type="ORF">MM171A00102_0042</name>
    <name evidence="3" type="ORF">MM171B00096_0055</name>
</gene>
<evidence type="ECO:0000256" key="1">
    <source>
        <dbReference type="SAM" id="MobiDB-lite"/>
    </source>
</evidence>
<protein>
    <submittedName>
        <fullName evidence="3">Uncharacterized protein</fullName>
    </submittedName>
</protein>
<name>A0A6M3X5R6_9ZZZZ</name>
<evidence type="ECO:0000313" key="2">
    <source>
        <dbReference type="EMBL" id="QJB01483.1"/>
    </source>
</evidence>
<dbReference type="EMBL" id="MT143709">
    <property type="protein sequence ID" value="QJB01483.1"/>
    <property type="molecule type" value="Genomic_DNA"/>
</dbReference>
<evidence type="ECO:0000313" key="3">
    <source>
        <dbReference type="EMBL" id="QJH92493.1"/>
    </source>
</evidence>
<dbReference type="AlphaFoldDB" id="A0A6M3X5R6"/>
<accession>A0A6M3X5R6</accession>
<proteinExistence type="predicted"/>